<protein>
    <submittedName>
        <fullName evidence="1">Uncharacterized protein</fullName>
    </submittedName>
</protein>
<dbReference type="InterPro" id="IPR032675">
    <property type="entry name" value="LRR_dom_sf"/>
</dbReference>
<dbReference type="SUPFAM" id="SSF52047">
    <property type="entry name" value="RNI-like"/>
    <property type="match status" value="1"/>
</dbReference>
<name>A0ABQ7JR46_9FUNG</name>
<organism evidence="1 2">
    <name type="scientific">Linnemannia gamsii</name>
    <dbReference type="NCBI Taxonomy" id="64522"/>
    <lineage>
        <taxon>Eukaryota</taxon>
        <taxon>Fungi</taxon>
        <taxon>Fungi incertae sedis</taxon>
        <taxon>Mucoromycota</taxon>
        <taxon>Mortierellomycotina</taxon>
        <taxon>Mortierellomycetes</taxon>
        <taxon>Mortierellales</taxon>
        <taxon>Mortierellaceae</taxon>
        <taxon>Linnemannia</taxon>
    </lineage>
</organism>
<sequence>MHGIMKDVAREYIIETLSLLRNLRVLNLVWFLLNLPTLLDTVLQLQRLQGHDLPGLGSLQQDYPNLRALDIRTHVKFTQLLEGLKHLPRLEKLRIESVLGDPESVVSYKEACRITDTTPPFSQLRFLQVDNQLWSGDKYMVLLLRLIPNLVRLENLTIVPTVKEALWEYCYYLDEIRIVGGPDAELWRERRAKDEHR</sequence>
<gene>
    <name evidence="1" type="ORF">BGZ96_012742</name>
</gene>
<dbReference type="Proteomes" id="UP001194696">
    <property type="component" value="Unassembled WGS sequence"/>
</dbReference>
<dbReference type="Gene3D" id="3.80.10.10">
    <property type="entry name" value="Ribonuclease Inhibitor"/>
    <property type="match status" value="1"/>
</dbReference>
<dbReference type="EMBL" id="JAAAIM010000986">
    <property type="protein sequence ID" value="KAG0282890.1"/>
    <property type="molecule type" value="Genomic_DNA"/>
</dbReference>
<evidence type="ECO:0000313" key="2">
    <source>
        <dbReference type="Proteomes" id="UP001194696"/>
    </source>
</evidence>
<keyword evidence="2" id="KW-1185">Reference proteome</keyword>
<reference evidence="1 2" key="1">
    <citation type="journal article" date="2020" name="Fungal Divers.">
        <title>Resolving the Mortierellaceae phylogeny through synthesis of multi-gene phylogenetics and phylogenomics.</title>
        <authorList>
            <person name="Vandepol N."/>
            <person name="Liber J."/>
            <person name="Desiro A."/>
            <person name="Na H."/>
            <person name="Kennedy M."/>
            <person name="Barry K."/>
            <person name="Grigoriev I.V."/>
            <person name="Miller A.N."/>
            <person name="O'Donnell K."/>
            <person name="Stajich J.E."/>
            <person name="Bonito G."/>
        </authorList>
    </citation>
    <scope>NUCLEOTIDE SEQUENCE [LARGE SCALE GENOMIC DNA]</scope>
    <source>
        <strain evidence="1 2">AD045</strain>
    </source>
</reference>
<proteinExistence type="predicted"/>
<evidence type="ECO:0000313" key="1">
    <source>
        <dbReference type="EMBL" id="KAG0282890.1"/>
    </source>
</evidence>
<accession>A0ABQ7JR46</accession>
<comment type="caution">
    <text evidence="1">The sequence shown here is derived from an EMBL/GenBank/DDBJ whole genome shotgun (WGS) entry which is preliminary data.</text>
</comment>